<gene>
    <name evidence="2" type="ORF">PR048_012178</name>
</gene>
<evidence type="ECO:0000256" key="1">
    <source>
        <dbReference type="SAM" id="MobiDB-lite"/>
    </source>
</evidence>
<name>A0ABQ9HNS0_9NEOP</name>
<evidence type="ECO:0000313" key="2">
    <source>
        <dbReference type="EMBL" id="KAJ8885972.1"/>
    </source>
</evidence>
<reference evidence="2 3" key="1">
    <citation type="submission" date="2023-02" db="EMBL/GenBank/DDBJ databases">
        <title>LHISI_Scaffold_Assembly.</title>
        <authorList>
            <person name="Stuart O.P."/>
            <person name="Cleave R."/>
            <person name="Magrath M.J.L."/>
            <person name="Mikheyev A.S."/>
        </authorList>
    </citation>
    <scope>NUCLEOTIDE SEQUENCE [LARGE SCALE GENOMIC DNA]</scope>
    <source>
        <strain evidence="2">Daus_M_001</strain>
        <tissue evidence="2">Leg muscle</tissue>
    </source>
</reference>
<proteinExistence type="predicted"/>
<dbReference type="Proteomes" id="UP001159363">
    <property type="component" value="Chromosome X"/>
</dbReference>
<organism evidence="2 3">
    <name type="scientific">Dryococelus australis</name>
    <dbReference type="NCBI Taxonomy" id="614101"/>
    <lineage>
        <taxon>Eukaryota</taxon>
        <taxon>Metazoa</taxon>
        <taxon>Ecdysozoa</taxon>
        <taxon>Arthropoda</taxon>
        <taxon>Hexapoda</taxon>
        <taxon>Insecta</taxon>
        <taxon>Pterygota</taxon>
        <taxon>Neoptera</taxon>
        <taxon>Polyneoptera</taxon>
        <taxon>Phasmatodea</taxon>
        <taxon>Verophasmatodea</taxon>
        <taxon>Anareolatae</taxon>
        <taxon>Phasmatidae</taxon>
        <taxon>Eurycanthinae</taxon>
        <taxon>Dryococelus</taxon>
    </lineage>
</organism>
<evidence type="ECO:0000313" key="3">
    <source>
        <dbReference type="Proteomes" id="UP001159363"/>
    </source>
</evidence>
<feature type="compositionally biased region" description="Polar residues" evidence="1">
    <location>
        <begin position="17"/>
        <end position="33"/>
    </location>
</feature>
<feature type="compositionally biased region" description="Basic and acidic residues" evidence="1">
    <location>
        <begin position="1"/>
        <end position="14"/>
    </location>
</feature>
<comment type="caution">
    <text evidence="2">The sequence shown here is derived from an EMBL/GenBank/DDBJ whole genome shotgun (WGS) entry which is preliminary data.</text>
</comment>
<dbReference type="EMBL" id="JARBHB010000004">
    <property type="protein sequence ID" value="KAJ8885972.1"/>
    <property type="molecule type" value="Genomic_DNA"/>
</dbReference>
<keyword evidence="3" id="KW-1185">Reference proteome</keyword>
<feature type="region of interest" description="Disordered" evidence="1">
    <location>
        <begin position="1"/>
        <end position="98"/>
    </location>
</feature>
<protein>
    <submittedName>
        <fullName evidence="2">Uncharacterized protein</fullName>
    </submittedName>
</protein>
<accession>A0ABQ9HNS0</accession>
<sequence length="364" mass="38795">MKGRGEQEIPEKIPRTAASSGTIPTCENQSATSPGIEPGSPSRRLKRGAAQLTISPDHIPDNLKSQWGRSEVGMEQSRNARVSEMGNPRENPPTSGMTSVWSSQYRLLLGRITATQDLCLVPSLVMQLCSGCCNSQQGEPGSIPRRVRPGFSHVGIVPDGAAGRRVSSGISRFPRRFIPVLPHVYLVSPTSALKERIGVANMTANSKSEAVIAEPNHRKPSGAKPANSRHVSGTIAGPEVAPLTSYTQPITGPGVCQQSSSSVSSKTTVCRLWLATWVSTSLVEAFLSPAETSTSSARSSAFAVCFQTNRKQLALLFEMCAALFPNFAAGAEVAPSPTPQETWVSPPFSLSISYPSPPLLWCTL</sequence>